<keyword evidence="2" id="KW-1185">Reference proteome</keyword>
<accession>A0ABU1QMR6</accession>
<protein>
    <submittedName>
        <fullName evidence="1">ABC-type oligopeptide transport system ATPase subunit</fullName>
    </submittedName>
</protein>
<reference evidence="1 2" key="1">
    <citation type="submission" date="2023-07" db="EMBL/GenBank/DDBJ databases">
        <title>Sorghum-associated microbial communities from plants grown in Nebraska, USA.</title>
        <authorList>
            <person name="Schachtman D."/>
        </authorList>
    </citation>
    <scope>NUCLEOTIDE SEQUENCE [LARGE SCALE GENOMIC DNA]</scope>
    <source>
        <strain evidence="1 2">BE143</strain>
    </source>
</reference>
<evidence type="ECO:0000313" key="2">
    <source>
        <dbReference type="Proteomes" id="UP001266807"/>
    </source>
</evidence>
<comment type="caution">
    <text evidence="1">The sequence shown here is derived from an EMBL/GenBank/DDBJ whole genome shotgun (WGS) entry which is preliminary data.</text>
</comment>
<dbReference type="EMBL" id="JAVDUG010000010">
    <property type="protein sequence ID" value="MDR6780887.1"/>
    <property type="molecule type" value="Genomic_DNA"/>
</dbReference>
<proteinExistence type="predicted"/>
<evidence type="ECO:0000313" key="1">
    <source>
        <dbReference type="EMBL" id="MDR6780887.1"/>
    </source>
</evidence>
<dbReference type="RefSeq" id="WP_256253353.1">
    <property type="nucleotide sequence ID" value="NZ_JAVDUG010000010.1"/>
</dbReference>
<sequence>MSIMLNSSNKLRPQRVNVAKVIALKLKLIVLDEPVRERDTDIF</sequence>
<name>A0ABU1QMR6_9BACL</name>
<organism evidence="1 2">
    <name type="scientific">Paenibacillus peoriae</name>
    <dbReference type="NCBI Taxonomy" id="59893"/>
    <lineage>
        <taxon>Bacteria</taxon>
        <taxon>Bacillati</taxon>
        <taxon>Bacillota</taxon>
        <taxon>Bacilli</taxon>
        <taxon>Bacillales</taxon>
        <taxon>Paenibacillaceae</taxon>
        <taxon>Paenibacillus</taxon>
    </lineage>
</organism>
<gene>
    <name evidence="1" type="ORF">J2W98_005195</name>
</gene>
<dbReference type="Proteomes" id="UP001266807">
    <property type="component" value="Unassembled WGS sequence"/>
</dbReference>